<evidence type="ECO:0000256" key="1">
    <source>
        <dbReference type="SAM" id="Phobius"/>
    </source>
</evidence>
<dbReference type="PANTHER" id="PTHR20859:SF46">
    <property type="entry name" value="INTERFERON GAMMA RECEPTOR 2"/>
    <property type="match status" value="1"/>
</dbReference>
<dbReference type="Proteomes" id="UP001153269">
    <property type="component" value="Unassembled WGS sequence"/>
</dbReference>
<evidence type="ECO:0000313" key="5">
    <source>
        <dbReference type="Proteomes" id="UP001153269"/>
    </source>
</evidence>
<proteinExistence type="predicted"/>
<dbReference type="SUPFAM" id="SSF49265">
    <property type="entry name" value="Fibronectin type III"/>
    <property type="match status" value="2"/>
</dbReference>
<dbReference type="GO" id="GO:0005886">
    <property type="term" value="C:plasma membrane"/>
    <property type="evidence" value="ECO:0007669"/>
    <property type="project" value="TreeGrafter"/>
</dbReference>
<dbReference type="EMBL" id="CADEAL010003943">
    <property type="protein sequence ID" value="CAB1447331.1"/>
    <property type="molecule type" value="Genomic_DNA"/>
</dbReference>
<gene>
    <name evidence="4" type="ORF">PLEPLA_LOCUS35025</name>
</gene>
<reference evidence="4" key="1">
    <citation type="submission" date="2020-03" db="EMBL/GenBank/DDBJ databases">
        <authorList>
            <person name="Weist P."/>
        </authorList>
    </citation>
    <scope>NUCLEOTIDE SEQUENCE</scope>
</reference>
<feature type="transmembrane region" description="Helical" evidence="1">
    <location>
        <begin position="229"/>
        <end position="252"/>
    </location>
</feature>
<name>A0A9N7V7Q2_PLEPL</name>
<dbReference type="Pfam" id="PF09294">
    <property type="entry name" value="Interfer-bind"/>
    <property type="match status" value="1"/>
</dbReference>
<keyword evidence="1" id="KW-0812">Transmembrane</keyword>
<feature type="chain" id="PRO_5040503227" description="Fibronectin type-III domain-containing protein" evidence="2">
    <location>
        <begin position="17"/>
        <end position="349"/>
    </location>
</feature>
<dbReference type="PANTHER" id="PTHR20859">
    <property type="entry name" value="INTERFERON/INTERLEUKIN RECEPTOR"/>
    <property type="match status" value="1"/>
</dbReference>
<keyword evidence="2" id="KW-0732">Signal</keyword>
<dbReference type="Pfam" id="PF01108">
    <property type="entry name" value="Tissue_fac"/>
    <property type="match status" value="1"/>
</dbReference>
<dbReference type="InterPro" id="IPR050650">
    <property type="entry name" value="Type-II_Cytokine-TF_Rcpt"/>
</dbReference>
<comment type="caution">
    <text evidence="4">The sequence shown here is derived from an EMBL/GenBank/DDBJ whole genome shotgun (WGS) entry which is preliminary data.</text>
</comment>
<keyword evidence="1" id="KW-1133">Transmembrane helix</keyword>
<dbReference type="Gene3D" id="2.60.40.10">
    <property type="entry name" value="Immunoglobulins"/>
    <property type="match status" value="1"/>
</dbReference>
<dbReference type="AlphaFoldDB" id="A0A9N7V7Q2"/>
<evidence type="ECO:0000259" key="3">
    <source>
        <dbReference type="PROSITE" id="PS50853"/>
    </source>
</evidence>
<dbReference type="InterPro" id="IPR015373">
    <property type="entry name" value="Interferon/interleukin_rcp_dom"/>
</dbReference>
<dbReference type="InterPro" id="IPR003961">
    <property type="entry name" value="FN3_dom"/>
</dbReference>
<dbReference type="GO" id="GO:0004896">
    <property type="term" value="F:cytokine receptor activity"/>
    <property type="evidence" value="ECO:0007669"/>
    <property type="project" value="TreeGrafter"/>
</dbReference>
<accession>A0A9N7V7Q2</accession>
<dbReference type="InterPro" id="IPR013783">
    <property type="entry name" value="Ig-like_fold"/>
</dbReference>
<organism evidence="4 5">
    <name type="scientific">Pleuronectes platessa</name>
    <name type="common">European plaice</name>
    <dbReference type="NCBI Taxonomy" id="8262"/>
    <lineage>
        <taxon>Eukaryota</taxon>
        <taxon>Metazoa</taxon>
        <taxon>Chordata</taxon>
        <taxon>Craniata</taxon>
        <taxon>Vertebrata</taxon>
        <taxon>Euteleostomi</taxon>
        <taxon>Actinopterygii</taxon>
        <taxon>Neopterygii</taxon>
        <taxon>Teleostei</taxon>
        <taxon>Neoteleostei</taxon>
        <taxon>Acanthomorphata</taxon>
        <taxon>Carangaria</taxon>
        <taxon>Pleuronectiformes</taxon>
        <taxon>Pleuronectoidei</taxon>
        <taxon>Pleuronectidae</taxon>
        <taxon>Pleuronectes</taxon>
    </lineage>
</organism>
<feature type="domain" description="Fibronectin type-III" evidence="3">
    <location>
        <begin position="123"/>
        <end position="225"/>
    </location>
</feature>
<feature type="signal peptide" evidence="2">
    <location>
        <begin position="1"/>
        <end position="16"/>
    </location>
</feature>
<feature type="domain" description="Fibronectin type-III" evidence="3">
    <location>
        <begin position="27"/>
        <end position="121"/>
    </location>
</feature>
<dbReference type="CDD" id="cd00063">
    <property type="entry name" value="FN3"/>
    <property type="match status" value="1"/>
</dbReference>
<evidence type="ECO:0000256" key="2">
    <source>
        <dbReference type="SAM" id="SignalP"/>
    </source>
</evidence>
<dbReference type="PROSITE" id="PS50853">
    <property type="entry name" value="FN3"/>
    <property type="match status" value="2"/>
</dbReference>
<protein>
    <recommendedName>
        <fullName evidence="3">Fibronectin type-III domain-containing protein</fullName>
    </recommendedName>
</protein>
<evidence type="ECO:0000313" key="4">
    <source>
        <dbReference type="EMBL" id="CAB1447331.1"/>
    </source>
</evidence>
<sequence>MSAIITAFLLTFSTLCKPTVVLGILSRPTNVNLTSYNMNLVLRWNPSKGAANNLVYRTEYKTSVTPYTTGCVNISTLECDFTRLIHPSITENGKYTGRVRAQLGSESSAWMESNHITLDKDTIIGSPNVSLLSNGAAIEVSIIDPVMVISTLRNVYIFATYEITYWKDSQKHKAKHISNIQQNRVVLNDLDPWTKYCVKVQIKTERNPSPSKPSRIFCESTTNEQEPPWVAAMLTFVFMAMAAALVVIVVVYRKSISRFLCPTDSLPQHFKEYLLAPPNSNIYLVMQNSHPPEEIYHKVRIIEDDRTVEERGPLVVEMTASNKESDVPKCGRHKGEIISRGDIKATETQ</sequence>
<keyword evidence="5" id="KW-1185">Reference proteome</keyword>
<dbReference type="InterPro" id="IPR036116">
    <property type="entry name" value="FN3_sf"/>
</dbReference>
<keyword evidence="1" id="KW-0472">Membrane</keyword>